<keyword evidence="2" id="KW-1133">Transmembrane helix</keyword>
<keyword evidence="2" id="KW-0812">Transmembrane</keyword>
<evidence type="ECO:0000313" key="3">
    <source>
        <dbReference type="EMBL" id="OIQ75835.1"/>
    </source>
</evidence>
<comment type="caution">
    <text evidence="3">The sequence shown here is derived from an EMBL/GenBank/DDBJ whole genome shotgun (WGS) entry which is preliminary data.</text>
</comment>
<feature type="region of interest" description="Disordered" evidence="1">
    <location>
        <begin position="607"/>
        <end position="630"/>
    </location>
</feature>
<protein>
    <recommendedName>
        <fullName evidence="4">TIGR02302 family protein</fullName>
    </recommendedName>
</protein>
<evidence type="ECO:0008006" key="4">
    <source>
        <dbReference type="Google" id="ProtNLM"/>
    </source>
</evidence>
<dbReference type="EMBL" id="MLJW01002042">
    <property type="protein sequence ID" value="OIQ75835.1"/>
    <property type="molecule type" value="Genomic_DNA"/>
</dbReference>
<feature type="transmembrane region" description="Helical" evidence="2">
    <location>
        <begin position="35"/>
        <end position="53"/>
    </location>
</feature>
<keyword evidence="2" id="KW-0472">Membrane</keyword>
<reference evidence="3" key="1">
    <citation type="submission" date="2016-10" db="EMBL/GenBank/DDBJ databases">
        <title>Sequence of Gallionella enrichment culture.</title>
        <authorList>
            <person name="Poehlein A."/>
            <person name="Muehling M."/>
            <person name="Daniel R."/>
        </authorList>
    </citation>
    <scope>NUCLEOTIDE SEQUENCE</scope>
</reference>
<feature type="region of interest" description="Disordered" evidence="1">
    <location>
        <begin position="643"/>
        <end position="687"/>
    </location>
</feature>
<feature type="compositionally biased region" description="Low complexity" evidence="1">
    <location>
        <begin position="653"/>
        <end position="664"/>
    </location>
</feature>
<proteinExistence type="predicted"/>
<dbReference type="AlphaFoldDB" id="A0A1J5QEA1"/>
<name>A0A1J5QEA1_9ZZZZ</name>
<dbReference type="InterPro" id="IPR012683">
    <property type="entry name" value="CHP02302_TM"/>
</dbReference>
<feature type="compositionally biased region" description="Gly residues" evidence="1">
    <location>
        <begin position="665"/>
        <end position="683"/>
    </location>
</feature>
<evidence type="ECO:0000256" key="1">
    <source>
        <dbReference type="SAM" id="MobiDB-lite"/>
    </source>
</evidence>
<feature type="transmembrane region" description="Helical" evidence="2">
    <location>
        <begin position="155"/>
        <end position="177"/>
    </location>
</feature>
<gene>
    <name evidence="3" type="ORF">GALL_424920</name>
</gene>
<accession>A0A1J5QEA1</accession>
<feature type="transmembrane region" description="Helical" evidence="2">
    <location>
        <begin position="59"/>
        <end position="78"/>
    </location>
</feature>
<feature type="compositionally biased region" description="Low complexity" evidence="1">
    <location>
        <begin position="801"/>
        <end position="814"/>
    </location>
</feature>
<feature type="region of interest" description="Disordered" evidence="1">
    <location>
        <begin position="773"/>
        <end position="815"/>
    </location>
</feature>
<dbReference type="Pfam" id="PF13779">
    <property type="entry name" value="DUF4175"/>
    <property type="match status" value="1"/>
</dbReference>
<evidence type="ECO:0000256" key="2">
    <source>
        <dbReference type="SAM" id="Phobius"/>
    </source>
</evidence>
<sequence>MTERNQIPQVALDRLRWPLRLTQLGLWAERLTQSFWPVWSILFAVAAVLGFGLQDMLPVEIVWAGTLLALGGLVWSLIDGVRRFERPTRDAALDRLDRAMPGRPITSLRDTQAIGAGDAASASVWRAHVDRMAARAAAARPVEPDLRLARRDPFALRYVALLGLIMALGFGSVWRVVDLGGIVGNGSALAAAGPTWEGWVQPPAYTGKPSLYLNDIKGDDLTIPVGSHITLRLYGNVGALTVDETVSGRTGAIGSASAPQQDFTVVQNGKLGIDGQGGHRWTVTVQKDLPPSVTITGAVERAASGELRLPFHAKDYYGVTRGKAVITLDTAALDRRYGLATTPENRSPIVLDLPMPLNGSRADFSQVLTEDLSKNAWANLPVKIALSVEDAAGNTGAAPVVAAMLPGRRFFDPFAEAVIEMRRDLLWSTANATRTDEILRAITWRPEGFIRNEAAYLQLRVAIKQLDAGTAAGLTPAARDQVAETLWQVALKIEDGTLSDALEKLRQSQDRLSEAIRRGASKDEIAGLMQDMKQALQNYMAKKLAENKNGQNKDVAQNPAQKQMTINGDQMQQLMDRLQQLMEQGRTDEAQALLDRLRQLTENMQVAEGANGMQVPGGQAMKGLSDTLRKQQSLSDQAFQNLQNQFNPGHGAQGQSGQSNPGDQGQPGQGQSGQGQLGQGQAGADGQTGLDAQALADRQKALRDELNRQAAQSLPGDGTTGGKAARDALVRAGKAMDQAEQALRGKDLSSALDHQAEAMDALRQGLHSMDQAMAQGQPNAPGTKGQMEGATGQTGQIDPLGRQIGQTGSIGTGQAMLQGKDVYRRAREILDEIRRRSSDQTRSTEERDYLRRLLQLF</sequence>
<organism evidence="3">
    <name type="scientific">mine drainage metagenome</name>
    <dbReference type="NCBI Taxonomy" id="410659"/>
    <lineage>
        <taxon>unclassified sequences</taxon>
        <taxon>metagenomes</taxon>
        <taxon>ecological metagenomes</taxon>
    </lineage>
</organism>